<dbReference type="AlphaFoldDB" id="A0A840D2K3"/>
<keyword evidence="3" id="KW-1185">Reference proteome</keyword>
<organism evidence="2 3">
    <name type="scientific">Bacteroides reticulotermitis</name>
    <dbReference type="NCBI Taxonomy" id="1133319"/>
    <lineage>
        <taxon>Bacteria</taxon>
        <taxon>Pseudomonadati</taxon>
        <taxon>Bacteroidota</taxon>
        <taxon>Bacteroidia</taxon>
        <taxon>Bacteroidales</taxon>
        <taxon>Bacteroidaceae</taxon>
        <taxon>Bacteroides</taxon>
    </lineage>
</organism>
<keyword evidence="1" id="KW-0175">Coiled coil</keyword>
<dbReference type="Proteomes" id="UP000560658">
    <property type="component" value="Unassembled WGS sequence"/>
</dbReference>
<gene>
    <name evidence="2" type="ORF">GGR06_001580</name>
</gene>
<protein>
    <submittedName>
        <fullName evidence="2">Uncharacterized protein</fullName>
    </submittedName>
</protein>
<sequence length="168" mass="19569">MKAYRYNAKAREDRQFNNTGVEKNPNGLKYYASNMKYVEAYKYIRFEDGDINYECDLEVVELSNAINLFDMTSNFRMLNTYSAYVNAQIGAQLADYKSFLASAKTKKEIALWNKEIEALNDREEELIKALISNEFQQLSDFNFQNVLVSELKAQGFEGYYTVNEIVLF</sequence>
<evidence type="ECO:0000313" key="2">
    <source>
        <dbReference type="EMBL" id="MBB4043794.1"/>
    </source>
</evidence>
<accession>A0A840D2K3</accession>
<proteinExistence type="predicted"/>
<evidence type="ECO:0000313" key="3">
    <source>
        <dbReference type="Proteomes" id="UP000560658"/>
    </source>
</evidence>
<name>A0A840D2K3_9BACE</name>
<dbReference type="RefSeq" id="WP_044161468.1">
    <property type="nucleotide sequence ID" value="NZ_JACIER010000005.1"/>
</dbReference>
<dbReference type="EMBL" id="JACIER010000005">
    <property type="protein sequence ID" value="MBB4043794.1"/>
    <property type="molecule type" value="Genomic_DNA"/>
</dbReference>
<evidence type="ECO:0000256" key="1">
    <source>
        <dbReference type="SAM" id="Coils"/>
    </source>
</evidence>
<comment type="caution">
    <text evidence="2">The sequence shown here is derived from an EMBL/GenBank/DDBJ whole genome shotgun (WGS) entry which is preliminary data.</text>
</comment>
<feature type="coiled-coil region" evidence="1">
    <location>
        <begin position="102"/>
        <end position="133"/>
    </location>
</feature>
<reference evidence="2" key="1">
    <citation type="submission" date="2020-08" db="EMBL/GenBank/DDBJ databases">
        <title>Genomic Encyclopedia of Type Strains, Phase IV (KMG-IV): sequencing the most valuable type-strain genomes for metagenomic binning, comparative biology and taxonomic classification.</title>
        <authorList>
            <person name="Goeker M."/>
        </authorList>
    </citation>
    <scope>NUCLEOTIDE SEQUENCE [LARGE SCALE GENOMIC DNA]</scope>
    <source>
        <strain evidence="2">DSM 105720</strain>
    </source>
</reference>